<dbReference type="EMBL" id="CAKLPZ010000001">
    <property type="protein sequence ID" value="CAH0999494.1"/>
    <property type="molecule type" value="Genomic_DNA"/>
</dbReference>
<gene>
    <name evidence="1" type="ORF">LEM8419_00794</name>
</gene>
<proteinExistence type="predicted"/>
<sequence>MLPFTLIDQADTAGALEKLGPARDLDVLVLYYGELARRAFLGKILGAAGYTDPGTQLHLLEWPADQDLDLSTLVRSLNVNKVMLFGYTLPRLGLHLEVANYFPLTVAGTTYLIADSLDFIEDAKAGGDNRAAGALWTAVKGAFLKIS</sequence>
<reference evidence="1" key="1">
    <citation type="submission" date="2021-12" db="EMBL/GenBank/DDBJ databases">
        <authorList>
            <person name="Rodrigo-Torres L."/>
            <person name="Arahal R. D."/>
            <person name="Lucena T."/>
        </authorList>
    </citation>
    <scope>NUCLEOTIDE SEQUENCE</scope>
    <source>
        <strain evidence="1">CECT 8419</strain>
    </source>
</reference>
<keyword evidence="2" id="KW-1185">Reference proteome</keyword>
<evidence type="ECO:0000313" key="1">
    <source>
        <dbReference type="EMBL" id="CAH0999494.1"/>
    </source>
</evidence>
<evidence type="ECO:0000313" key="2">
    <source>
        <dbReference type="Proteomes" id="UP000837803"/>
    </source>
</evidence>
<dbReference type="RefSeq" id="WP_238749674.1">
    <property type="nucleotide sequence ID" value="NZ_CAKLPZ010000001.1"/>
</dbReference>
<organism evidence="1 2">
    <name type="scientific">Neolewinella maritima</name>
    <dbReference type="NCBI Taxonomy" id="1383882"/>
    <lineage>
        <taxon>Bacteria</taxon>
        <taxon>Pseudomonadati</taxon>
        <taxon>Bacteroidota</taxon>
        <taxon>Saprospiria</taxon>
        <taxon>Saprospirales</taxon>
        <taxon>Lewinellaceae</taxon>
        <taxon>Neolewinella</taxon>
    </lineage>
</organism>
<accession>A0ABM9AXQ5</accession>
<protein>
    <submittedName>
        <fullName evidence="1">Uncharacterized protein</fullName>
    </submittedName>
</protein>
<dbReference type="Proteomes" id="UP000837803">
    <property type="component" value="Unassembled WGS sequence"/>
</dbReference>
<name>A0ABM9AXQ5_9BACT</name>
<comment type="caution">
    <text evidence="1">The sequence shown here is derived from an EMBL/GenBank/DDBJ whole genome shotgun (WGS) entry which is preliminary data.</text>
</comment>